<organism evidence="1">
    <name type="scientific">Arundo donax</name>
    <name type="common">Giant reed</name>
    <name type="synonym">Donax arundinaceus</name>
    <dbReference type="NCBI Taxonomy" id="35708"/>
    <lineage>
        <taxon>Eukaryota</taxon>
        <taxon>Viridiplantae</taxon>
        <taxon>Streptophyta</taxon>
        <taxon>Embryophyta</taxon>
        <taxon>Tracheophyta</taxon>
        <taxon>Spermatophyta</taxon>
        <taxon>Magnoliopsida</taxon>
        <taxon>Liliopsida</taxon>
        <taxon>Poales</taxon>
        <taxon>Poaceae</taxon>
        <taxon>PACMAD clade</taxon>
        <taxon>Arundinoideae</taxon>
        <taxon>Arundineae</taxon>
        <taxon>Arundo</taxon>
    </lineage>
</organism>
<proteinExistence type="predicted"/>
<dbReference type="AlphaFoldDB" id="A0A0A9CFY3"/>
<protein>
    <submittedName>
        <fullName evidence="1">Uncharacterized protein</fullName>
    </submittedName>
</protein>
<evidence type="ECO:0000313" key="1">
    <source>
        <dbReference type="EMBL" id="JAD72295.1"/>
    </source>
</evidence>
<accession>A0A0A9CFY3</accession>
<sequence>MSKTPLSCDWRGCYTCTYLLGKLLDQILHLEEIMIHALLTTEAAVIDVFSTFQLLNECINPNLTCWM</sequence>
<name>A0A0A9CFY3_ARUDO</name>
<reference evidence="1" key="2">
    <citation type="journal article" date="2015" name="Data Brief">
        <title>Shoot transcriptome of the giant reed, Arundo donax.</title>
        <authorList>
            <person name="Barrero R.A."/>
            <person name="Guerrero F.D."/>
            <person name="Moolhuijzen P."/>
            <person name="Goolsby J.A."/>
            <person name="Tidwell J."/>
            <person name="Bellgard S.E."/>
            <person name="Bellgard M.I."/>
        </authorList>
    </citation>
    <scope>NUCLEOTIDE SEQUENCE</scope>
    <source>
        <tissue evidence="1">Shoot tissue taken approximately 20 cm above the soil surface</tissue>
    </source>
</reference>
<reference evidence="1" key="1">
    <citation type="submission" date="2014-09" db="EMBL/GenBank/DDBJ databases">
        <authorList>
            <person name="Magalhaes I.L.F."/>
            <person name="Oliveira U."/>
            <person name="Santos F.R."/>
            <person name="Vidigal T.H.D.A."/>
            <person name="Brescovit A.D."/>
            <person name="Santos A.J."/>
        </authorList>
    </citation>
    <scope>NUCLEOTIDE SEQUENCE</scope>
    <source>
        <tissue evidence="1">Shoot tissue taken approximately 20 cm above the soil surface</tissue>
    </source>
</reference>
<dbReference type="EMBL" id="GBRH01225600">
    <property type="protein sequence ID" value="JAD72295.1"/>
    <property type="molecule type" value="Transcribed_RNA"/>
</dbReference>